<dbReference type="EMBL" id="LKCN02000001">
    <property type="protein sequence ID" value="RCI15979.1"/>
    <property type="molecule type" value="Genomic_DNA"/>
</dbReference>
<gene>
    <name evidence="14" type="ORF">L249_3024</name>
</gene>
<evidence type="ECO:0000256" key="2">
    <source>
        <dbReference type="ARBA" id="ARBA00010617"/>
    </source>
</evidence>
<dbReference type="GO" id="GO:0016705">
    <property type="term" value="F:oxidoreductase activity, acting on paired donors, with incorporation or reduction of molecular oxygen"/>
    <property type="evidence" value="ECO:0007669"/>
    <property type="project" value="InterPro"/>
</dbReference>
<dbReference type="Pfam" id="PF12706">
    <property type="entry name" value="Lactamase_B_2"/>
    <property type="match status" value="1"/>
</dbReference>
<feature type="compositionally biased region" description="Polar residues" evidence="11">
    <location>
        <begin position="531"/>
        <end position="542"/>
    </location>
</feature>
<dbReference type="PANTHER" id="PTHR46206:SF1">
    <property type="entry name" value="P450, PUTATIVE (EUROFUNG)-RELATED"/>
    <property type="match status" value="1"/>
</dbReference>
<keyword evidence="15" id="KW-1185">Reference proteome</keyword>
<sequence>MSTFNGIVPEFPEIRIDFFRNRATALACFLSHIHSDHLAGLESLRSPFSVYCSAATREMLLRLERYPCRINYAKGILETRQQTYRHLARVLKPLPLETPTTIELRPGRSIRVTLFDANHCPGAVMFCRLVMEGDGKSILYTGDVRSEPWFLSGLARNPILIEYSCGLKTLDTIYLDTSFIADVPFPSKAAGIGQLLRAVARYPGDTVFHIKAWTYGYEDVWIALSRALDSPVCGPARLASGFLLLSCLTPGPQIHVDDYKLRVYGALRTSNDQHLASCAAALMGHMCANTPHPGCLTSDPHVRLHSCEKGTMCAVATGPNVVSIQPIVARLPNGEALAEQARLRMVHLNRVRHTDHFGQDFTKTIVDVKEKGRGLLPLNVAASALGEGDRAQVETALSRLIPGSERREAAASDDERTACGMPSVIRFPYSRHSSYAELCQLVDMFRPHDVWPCTVNMERWKTQGLGLSVVFLDETDLKHTDISIQSLFGRFCSEKQVFQHDVLMMMATKPSSSTWAQSCKPEDNDDGPVVDSQQTNASSSYEPSRKEAYRYMMANAAAEDDVWRPISLLSTDGGHGVADEELGPSLARHRCASHTKTVLSSPPLDGASLTASLSNEPDRRRLFRPSSFPSFVPPPSSSCIMTVLGYQVADGLTWVHVTVFCALFFLAAYVIDFLTLAHSPKDIPSFSVGNGLIAHVRNSFAHLTRHRVWMNEGHAEYGSKGLPFAIPAFLSEPAEVVLPRSMIGWLMEQPENVVSSKVAIDSIIFSHYNFLSPRLIREDVATRIVTRFLPRHLAALIPAIDAEVQKSVGRALRRVHERDDEWTSVNVWQLWLDIVPQVTNRILVGEELCRDQAFLDSMVGFTNAVNRNCLILRMFPRVLHPLLGRLLSIPNWLHWRSAHKKLAPLIERRLAEMKEDTSLSSSSPSSSPCSPSPPPPEDFITWIIRLAKREDKAWLLDASTISTCLLPLEFASIHTTVLTGQGWMLDLLSLPADEVSTAIDTLTTEIKDQAPPPGVPWTKAALQSLRRVDSSVRESQRLSNFSDGLVHRAVVAPEGLRHPDFEWTIPKGVVLTANVESTHHDEVLYVDPLVYQPFRYARMREEGGEDGKRKPSVATMDEKAPPPPPRGTATNTSSNSNPLTLGMVSTSSHHLAFGHGRHACPGRFFVAHEMKLILAQLLLKYEFRPLPERPRPGWIGPIAVPPMGACVEMRRKKVEDEMKLSSSWTEV</sequence>
<dbReference type="InterPro" id="IPR036396">
    <property type="entry name" value="Cyt_P450_sf"/>
</dbReference>
<feature type="region of interest" description="Disordered" evidence="11">
    <location>
        <begin position="513"/>
        <end position="543"/>
    </location>
</feature>
<dbReference type="AlphaFoldDB" id="A0A367LNJ0"/>
<proteinExistence type="inferred from homology"/>
<accession>A0A367LNJ0</accession>
<feature type="region of interest" description="Disordered" evidence="11">
    <location>
        <begin position="1101"/>
        <end position="1136"/>
    </location>
</feature>
<dbReference type="InterPro" id="IPR011084">
    <property type="entry name" value="DRMBL"/>
</dbReference>
<dbReference type="Gene3D" id="1.10.630.10">
    <property type="entry name" value="Cytochrome P450"/>
    <property type="match status" value="1"/>
</dbReference>
<feature type="domain" description="DNA repair metallo-beta-lactamase" evidence="12">
    <location>
        <begin position="422"/>
        <end position="457"/>
    </location>
</feature>
<name>A0A367LNJ0_9HYPO</name>
<dbReference type="Gene3D" id="3.60.15.10">
    <property type="entry name" value="Ribonuclease Z/Hydroxyacylglutathione hydrolase-like"/>
    <property type="match status" value="1"/>
</dbReference>
<dbReference type="SUPFAM" id="SSF48264">
    <property type="entry name" value="Cytochrome P450"/>
    <property type="match status" value="1"/>
</dbReference>
<comment type="caution">
    <text evidence="14">The sequence shown here is derived from an EMBL/GenBank/DDBJ whole genome shotgun (WGS) entry which is preliminary data.</text>
</comment>
<dbReference type="InterPro" id="IPR001128">
    <property type="entry name" value="Cyt_P450"/>
</dbReference>
<dbReference type="GO" id="GO:0005506">
    <property type="term" value="F:iron ion binding"/>
    <property type="evidence" value="ECO:0007669"/>
    <property type="project" value="InterPro"/>
</dbReference>
<reference evidence="14 15" key="1">
    <citation type="journal article" date="2015" name="BMC Genomics">
        <title>Insights from the genome of Ophiocordyceps polyrhachis-furcata to pathogenicity and host specificity in insect fungi.</title>
        <authorList>
            <person name="Wichadakul D."/>
            <person name="Kobmoo N."/>
            <person name="Ingsriswang S."/>
            <person name="Tangphatsornruang S."/>
            <person name="Chantasingh D."/>
            <person name="Luangsa-ard J.J."/>
            <person name="Eurwilaichitr L."/>
        </authorList>
    </citation>
    <scope>NUCLEOTIDE SEQUENCE [LARGE SCALE GENOMIC DNA]</scope>
    <source>
        <strain evidence="14 15">BCC 54312</strain>
    </source>
</reference>
<dbReference type="InterPro" id="IPR017972">
    <property type="entry name" value="Cyt_P450_CS"/>
</dbReference>
<dbReference type="PANTHER" id="PTHR46206">
    <property type="entry name" value="CYTOCHROME P450"/>
    <property type="match status" value="1"/>
</dbReference>
<dbReference type="GO" id="GO:0004497">
    <property type="term" value="F:monooxygenase activity"/>
    <property type="evidence" value="ECO:0007669"/>
    <property type="project" value="UniProtKB-KW"/>
</dbReference>
<keyword evidence="5" id="KW-0227">DNA damage</keyword>
<dbReference type="Pfam" id="PF00067">
    <property type="entry name" value="p450"/>
    <property type="match status" value="1"/>
</dbReference>
<dbReference type="InterPro" id="IPR036866">
    <property type="entry name" value="RibonucZ/Hydroxyglut_hydro"/>
</dbReference>
<dbReference type="GO" id="GO:0020037">
    <property type="term" value="F:heme binding"/>
    <property type="evidence" value="ECO:0007669"/>
    <property type="project" value="InterPro"/>
</dbReference>
<protein>
    <recommendedName>
        <fullName evidence="16">Metallo-beta-lactamase domain-containing protein</fullName>
    </recommendedName>
</protein>
<comment type="similarity">
    <text evidence="2">Belongs to the cytochrome P450 family.</text>
</comment>
<dbReference type="OrthoDB" id="5561659at2759"/>
<evidence type="ECO:0000256" key="10">
    <source>
        <dbReference type="ARBA" id="ARBA00023242"/>
    </source>
</evidence>
<evidence type="ECO:0000313" key="15">
    <source>
        <dbReference type="Proteomes" id="UP000253664"/>
    </source>
</evidence>
<evidence type="ECO:0008006" key="16">
    <source>
        <dbReference type="Google" id="ProtNLM"/>
    </source>
</evidence>
<evidence type="ECO:0000256" key="3">
    <source>
        <dbReference type="ARBA" id="ARBA00022617"/>
    </source>
</evidence>
<keyword evidence="10" id="KW-0539">Nucleus</keyword>
<dbReference type="InterPro" id="IPR001279">
    <property type="entry name" value="Metallo-B-lactamas"/>
</dbReference>
<organism evidence="14 15">
    <name type="scientific">Ophiocordyceps polyrhachis-furcata BCC 54312</name>
    <dbReference type="NCBI Taxonomy" id="1330021"/>
    <lineage>
        <taxon>Eukaryota</taxon>
        <taxon>Fungi</taxon>
        <taxon>Dikarya</taxon>
        <taxon>Ascomycota</taxon>
        <taxon>Pezizomycotina</taxon>
        <taxon>Sordariomycetes</taxon>
        <taxon>Hypocreomycetidae</taxon>
        <taxon>Hypocreales</taxon>
        <taxon>Ophiocordycipitaceae</taxon>
        <taxon>Ophiocordyceps</taxon>
    </lineage>
</organism>
<keyword evidence="4" id="KW-0479">Metal-binding</keyword>
<evidence type="ECO:0000259" key="13">
    <source>
        <dbReference type="Pfam" id="PF12706"/>
    </source>
</evidence>
<dbReference type="STRING" id="1330021.A0A367LNJ0"/>
<evidence type="ECO:0000256" key="6">
    <source>
        <dbReference type="ARBA" id="ARBA00023002"/>
    </source>
</evidence>
<evidence type="ECO:0000256" key="5">
    <source>
        <dbReference type="ARBA" id="ARBA00022763"/>
    </source>
</evidence>
<evidence type="ECO:0000256" key="1">
    <source>
        <dbReference type="ARBA" id="ARBA00001971"/>
    </source>
</evidence>
<keyword evidence="3" id="KW-0349">Heme</keyword>
<keyword evidence="8" id="KW-0503">Monooxygenase</keyword>
<dbReference type="PROSITE" id="PS00086">
    <property type="entry name" value="CYTOCHROME_P450"/>
    <property type="match status" value="1"/>
</dbReference>
<dbReference type="SUPFAM" id="SSF56281">
    <property type="entry name" value="Metallo-hydrolase/oxidoreductase"/>
    <property type="match status" value="1"/>
</dbReference>
<evidence type="ECO:0000313" key="14">
    <source>
        <dbReference type="EMBL" id="RCI15979.1"/>
    </source>
</evidence>
<evidence type="ECO:0000256" key="11">
    <source>
        <dbReference type="SAM" id="MobiDB-lite"/>
    </source>
</evidence>
<feature type="domain" description="Metallo-beta-lactamase" evidence="13">
    <location>
        <begin position="27"/>
        <end position="145"/>
    </location>
</feature>
<evidence type="ECO:0000256" key="8">
    <source>
        <dbReference type="ARBA" id="ARBA00023033"/>
    </source>
</evidence>
<dbReference type="Pfam" id="PF07522">
    <property type="entry name" value="DRMBL"/>
    <property type="match status" value="1"/>
</dbReference>
<keyword evidence="6" id="KW-0560">Oxidoreductase</keyword>
<evidence type="ECO:0000256" key="4">
    <source>
        <dbReference type="ARBA" id="ARBA00022723"/>
    </source>
</evidence>
<dbReference type="Proteomes" id="UP000253664">
    <property type="component" value="Unassembled WGS sequence"/>
</dbReference>
<keyword evidence="7" id="KW-0408">Iron</keyword>
<comment type="cofactor">
    <cofactor evidence="1">
        <name>heme</name>
        <dbReference type="ChEBI" id="CHEBI:30413"/>
    </cofactor>
</comment>
<dbReference type="GO" id="GO:0006281">
    <property type="term" value="P:DNA repair"/>
    <property type="evidence" value="ECO:0007669"/>
    <property type="project" value="UniProtKB-KW"/>
</dbReference>
<keyword evidence="9" id="KW-0234">DNA repair</keyword>
<evidence type="ECO:0000259" key="12">
    <source>
        <dbReference type="Pfam" id="PF07522"/>
    </source>
</evidence>
<evidence type="ECO:0000256" key="9">
    <source>
        <dbReference type="ARBA" id="ARBA00023204"/>
    </source>
</evidence>
<evidence type="ECO:0000256" key="7">
    <source>
        <dbReference type="ARBA" id="ARBA00023004"/>
    </source>
</evidence>
<dbReference type="CDD" id="cd11041">
    <property type="entry name" value="CYP503A1-like"/>
    <property type="match status" value="1"/>
</dbReference>